<dbReference type="PANTHER" id="PTHR31111:SF136">
    <property type="entry name" value="F-BOX ASSOCIATED DOMAIN-CONTAINING PROTEIN"/>
    <property type="match status" value="1"/>
</dbReference>
<evidence type="ECO:0000256" key="1">
    <source>
        <dbReference type="SAM" id="MobiDB-lite"/>
    </source>
</evidence>
<evidence type="ECO:0000313" key="3">
    <source>
        <dbReference type="EMBL" id="KAF5205005.1"/>
    </source>
</evidence>
<dbReference type="InterPro" id="IPR013187">
    <property type="entry name" value="F-box-assoc_dom_typ3"/>
</dbReference>
<dbReference type="NCBIfam" id="TIGR01640">
    <property type="entry name" value="F_box_assoc_1"/>
    <property type="match status" value="1"/>
</dbReference>
<feature type="domain" description="F-box associated beta-propeller type 3" evidence="2">
    <location>
        <begin position="124"/>
        <end position="314"/>
    </location>
</feature>
<dbReference type="Pfam" id="PF08268">
    <property type="entry name" value="FBA_3"/>
    <property type="match status" value="1"/>
</dbReference>
<sequence length="319" mass="37090">MLLATATSAKKGNTSCMKEKDDDNNNRDGEMLIVSDINDDIVFNIFTRIPGDILLKKFKYQCSNWFNLISNLGFIEAHLGQSKDGILQTETLVDDHDRDNVKLKFMDLIGLESNSLSTIYAFPHHFVVHSLCNGLILFKDSSTRRLHAANPVTKETLLLPLCKHDPKYYWTRDWWDIVYVPSTKIYKLVEFLYDCQLKSQVFHIHTLSASTSESWRPIKEFGISITYYERISVNGILYIDTGLKRPILSFDLKDEKTVRLFPFTTEICYMSRWFIKMDGLPTLVGCKNWVYVEFDLWLMKDDGWVKHLTFCIPESSCRC</sequence>
<accession>A0A7J6X822</accession>
<dbReference type="AlphaFoldDB" id="A0A7J6X822"/>
<gene>
    <name evidence="3" type="ORF">FRX31_005405</name>
</gene>
<protein>
    <recommendedName>
        <fullName evidence="2">F-box associated beta-propeller type 3 domain-containing protein</fullName>
    </recommendedName>
</protein>
<evidence type="ECO:0000259" key="2">
    <source>
        <dbReference type="Pfam" id="PF08268"/>
    </source>
</evidence>
<feature type="compositionally biased region" description="Polar residues" evidence="1">
    <location>
        <begin position="1"/>
        <end position="16"/>
    </location>
</feature>
<reference evidence="3 4" key="1">
    <citation type="submission" date="2020-06" db="EMBL/GenBank/DDBJ databases">
        <title>Transcriptomic and genomic resources for Thalictrum thalictroides and T. hernandezii: Facilitating candidate gene discovery in an emerging model plant lineage.</title>
        <authorList>
            <person name="Arias T."/>
            <person name="Riano-Pachon D.M."/>
            <person name="Di Stilio V.S."/>
        </authorList>
    </citation>
    <scope>NUCLEOTIDE SEQUENCE [LARGE SCALE GENOMIC DNA]</scope>
    <source>
        <strain evidence="4">cv. WT478/WT964</strain>
        <tissue evidence="3">Leaves</tissue>
    </source>
</reference>
<dbReference type="EMBL" id="JABWDY010004663">
    <property type="protein sequence ID" value="KAF5205005.1"/>
    <property type="molecule type" value="Genomic_DNA"/>
</dbReference>
<comment type="caution">
    <text evidence="3">The sequence shown here is derived from an EMBL/GenBank/DDBJ whole genome shotgun (WGS) entry which is preliminary data.</text>
</comment>
<keyword evidence="4" id="KW-1185">Reference proteome</keyword>
<dbReference type="OrthoDB" id="1918594at2759"/>
<organism evidence="3 4">
    <name type="scientific">Thalictrum thalictroides</name>
    <name type="common">Rue-anemone</name>
    <name type="synonym">Anemone thalictroides</name>
    <dbReference type="NCBI Taxonomy" id="46969"/>
    <lineage>
        <taxon>Eukaryota</taxon>
        <taxon>Viridiplantae</taxon>
        <taxon>Streptophyta</taxon>
        <taxon>Embryophyta</taxon>
        <taxon>Tracheophyta</taxon>
        <taxon>Spermatophyta</taxon>
        <taxon>Magnoliopsida</taxon>
        <taxon>Ranunculales</taxon>
        <taxon>Ranunculaceae</taxon>
        <taxon>Thalictroideae</taxon>
        <taxon>Thalictrum</taxon>
    </lineage>
</organism>
<evidence type="ECO:0000313" key="4">
    <source>
        <dbReference type="Proteomes" id="UP000554482"/>
    </source>
</evidence>
<proteinExistence type="predicted"/>
<dbReference type="PANTHER" id="PTHR31111">
    <property type="entry name" value="BNAA05G37150D PROTEIN-RELATED"/>
    <property type="match status" value="1"/>
</dbReference>
<dbReference type="InterPro" id="IPR017451">
    <property type="entry name" value="F-box-assoc_interact_dom"/>
</dbReference>
<name>A0A7J6X822_THATH</name>
<dbReference type="Proteomes" id="UP000554482">
    <property type="component" value="Unassembled WGS sequence"/>
</dbReference>
<feature type="region of interest" description="Disordered" evidence="1">
    <location>
        <begin position="1"/>
        <end position="23"/>
    </location>
</feature>